<dbReference type="STRING" id="133385.A0A2T9YMF7"/>
<proteinExistence type="predicted"/>
<dbReference type="PANTHER" id="PTHR10048:SF22">
    <property type="entry name" value="PHOSPHATIDYLINOSITOL 4-KINASE BETA"/>
    <property type="match status" value="1"/>
</dbReference>
<accession>A0A2T9YMF7</accession>
<dbReference type="OrthoDB" id="10264149at2759"/>
<feature type="region of interest" description="Disordered" evidence="5">
    <location>
        <begin position="604"/>
        <end position="629"/>
    </location>
</feature>
<dbReference type="GO" id="GO:0005737">
    <property type="term" value="C:cytoplasm"/>
    <property type="evidence" value="ECO:0007669"/>
    <property type="project" value="TreeGrafter"/>
</dbReference>
<evidence type="ECO:0000259" key="7">
    <source>
        <dbReference type="PROSITE" id="PS51545"/>
    </source>
</evidence>
<evidence type="ECO:0000256" key="3">
    <source>
        <dbReference type="ARBA" id="ARBA00022679"/>
    </source>
</evidence>
<keyword evidence="3" id="KW-0808">Transferase</keyword>
<dbReference type="Gene3D" id="1.10.1070.11">
    <property type="entry name" value="Phosphatidylinositol 3-/4-kinase, catalytic domain"/>
    <property type="match status" value="1"/>
</dbReference>
<dbReference type="PROSITE" id="PS50290">
    <property type="entry name" value="PI3_4_KINASE_3"/>
    <property type="match status" value="1"/>
</dbReference>
<dbReference type="EC" id="2.7.1.67" evidence="2"/>
<dbReference type="GO" id="GO:0048015">
    <property type="term" value="P:phosphatidylinositol-mediated signaling"/>
    <property type="evidence" value="ECO:0007669"/>
    <property type="project" value="TreeGrafter"/>
</dbReference>
<reference evidence="8 9" key="1">
    <citation type="journal article" date="2018" name="MBio">
        <title>Comparative Genomics Reveals the Core Gene Toolbox for the Fungus-Insect Symbiosis.</title>
        <authorList>
            <person name="Wang Y."/>
            <person name="Stata M."/>
            <person name="Wang W."/>
            <person name="Stajich J.E."/>
            <person name="White M.M."/>
            <person name="Moncalvo J.M."/>
        </authorList>
    </citation>
    <scope>NUCLEOTIDE SEQUENCE [LARGE SCALE GENOMIC DNA]</scope>
    <source>
        <strain evidence="8 9">SWE-8-4</strain>
    </source>
</reference>
<dbReference type="InterPro" id="IPR011009">
    <property type="entry name" value="Kinase-like_dom_sf"/>
</dbReference>
<organism evidence="8 9">
    <name type="scientific">Smittium simulii</name>
    <dbReference type="NCBI Taxonomy" id="133385"/>
    <lineage>
        <taxon>Eukaryota</taxon>
        <taxon>Fungi</taxon>
        <taxon>Fungi incertae sedis</taxon>
        <taxon>Zoopagomycota</taxon>
        <taxon>Kickxellomycotina</taxon>
        <taxon>Harpellomycetes</taxon>
        <taxon>Harpellales</taxon>
        <taxon>Legeriomycetaceae</taxon>
        <taxon>Smittium</taxon>
    </lineage>
</organism>
<gene>
    <name evidence="8" type="ORF">BB561_003253</name>
</gene>
<comment type="catalytic activity">
    <reaction evidence="1">
        <text>a 1,2-diacyl-sn-glycero-3-phospho-(1D-myo-inositol) + ATP = a 1,2-diacyl-sn-glycero-3-phospho-(1D-myo-inositol 4-phosphate) + ADP + H(+)</text>
        <dbReference type="Rhea" id="RHEA:19877"/>
        <dbReference type="ChEBI" id="CHEBI:15378"/>
        <dbReference type="ChEBI" id="CHEBI:30616"/>
        <dbReference type="ChEBI" id="CHEBI:57880"/>
        <dbReference type="ChEBI" id="CHEBI:58178"/>
        <dbReference type="ChEBI" id="CHEBI:456216"/>
        <dbReference type="EC" id="2.7.1.67"/>
    </reaction>
</comment>
<evidence type="ECO:0000256" key="2">
    <source>
        <dbReference type="ARBA" id="ARBA00012169"/>
    </source>
</evidence>
<feature type="region of interest" description="Disordered" evidence="5">
    <location>
        <begin position="216"/>
        <end position="237"/>
    </location>
</feature>
<dbReference type="FunFam" id="1.10.1070.11:FF:000016">
    <property type="entry name" value="PIK1p Phosphatidylinositol 4-kinase"/>
    <property type="match status" value="1"/>
</dbReference>
<dbReference type="InterPro" id="IPR036940">
    <property type="entry name" value="PI3/4_kinase_cat_sf"/>
</dbReference>
<evidence type="ECO:0000256" key="4">
    <source>
        <dbReference type="ARBA" id="ARBA00022777"/>
    </source>
</evidence>
<dbReference type="AlphaFoldDB" id="A0A2T9YMF7"/>
<protein>
    <recommendedName>
        <fullName evidence="2">1-phosphatidylinositol 4-kinase</fullName>
        <ecNumber evidence="2">2.7.1.67</ecNumber>
    </recommendedName>
</protein>
<dbReference type="InterPro" id="IPR015433">
    <property type="entry name" value="PI3/4_kinase"/>
</dbReference>
<dbReference type="GO" id="GO:0016020">
    <property type="term" value="C:membrane"/>
    <property type="evidence" value="ECO:0007669"/>
    <property type="project" value="TreeGrafter"/>
</dbReference>
<dbReference type="SMART" id="SM00146">
    <property type="entry name" value="PI3Kc"/>
    <property type="match status" value="1"/>
</dbReference>
<dbReference type="Proteomes" id="UP000245383">
    <property type="component" value="Unassembled WGS sequence"/>
</dbReference>
<dbReference type="Pfam" id="PF00454">
    <property type="entry name" value="PI3_PI4_kinase"/>
    <property type="match status" value="1"/>
</dbReference>
<dbReference type="EMBL" id="MBFR01000127">
    <property type="protein sequence ID" value="PVU93499.1"/>
    <property type="molecule type" value="Genomic_DNA"/>
</dbReference>
<dbReference type="PANTHER" id="PTHR10048">
    <property type="entry name" value="PHOSPHATIDYLINOSITOL KINASE"/>
    <property type="match status" value="1"/>
</dbReference>
<dbReference type="InterPro" id="IPR001263">
    <property type="entry name" value="PI3K_accessory_dom"/>
</dbReference>
<name>A0A2T9YMF7_9FUNG</name>
<dbReference type="SUPFAM" id="SSF48371">
    <property type="entry name" value="ARM repeat"/>
    <property type="match status" value="1"/>
</dbReference>
<dbReference type="PROSITE" id="PS51545">
    <property type="entry name" value="PIK_HELICAL"/>
    <property type="match status" value="1"/>
</dbReference>
<feature type="domain" description="PI3K/PI4K catalytic" evidence="6">
    <location>
        <begin position="807"/>
        <end position="1079"/>
    </location>
</feature>
<dbReference type="GO" id="GO:0046854">
    <property type="term" value="P:phosphatidylinositol phosphate biosynthetic process"/>
    <property type="evidence" value="ECO:0007669"/>
    <property type="project" value="InterPro"/>
</dbReference>
<feature type="domain" description="PIK helical" evidence="7">
    <location>
        <begin position="1"/>
        <end position="115"/>
    </location>
</feature>
<evidence type="ECO:0000259" key="6">
    <source>
        <dbReference type="PROSITE" id="PS50290"/>
    </source>
</evidence>
<evidence type="ECO:0000256" key="5">
    <source>
        <dbReference type="SAM" id="MobiDB-lite"/>
    </source>
</evidence>
<dbReference type="SUPFAM" id="SSF56112">
    <property type="entry name" value="Protein kinase-like (PK-like)"/>
    <property type="match status" value="1"/>
</dbReference>
<dbReference type="InterPro" id="IPR016024">
    <property type="entry name" value="ARM-type_fold"/>
</dbReference>
<dbReference type="InterPro" id="IPR000403">
    <property type="entry name" value="PI3/4_kinase_cat_dom"/>
</dbReference>
<evidence type="ECO:0000313" key="8">
    <source>
        <dbReference type="EMBL" id="PVU93499.1"/>
    </source>
</evidence>
<evidence type="ECO:0000313" key="9">
    <source>
        <dbReference type="Proteomes" id="UP000245383"/>
    </source>
</evidence>
<comment type="caution">
    <text evidence="8">The sequence shown here is derived from an EMBL/GenBank/DDBJ whole genome shotgun (WGS) entry which is preliminary data.</text>
</comment>
<sequence>MTRTDKEKTSPKHPSKSYDYDRYLNNIGVQHYICDLINTRFSILEVEPYIPQLVHICINNPSRSIAIERLLRDLCFKSPHFCLQLHWLLNSYLLDLVNSPKAPEFKVCLRLFNAIQEILFFTPNLQLFAKTNSAESSRSLSPFTNIYLIYKAISQKASPIKASLSNSLSFLTPKVKHNAFAAIVGMSGIAASPAASLQVPHLQLLAVFQAYQSSNPHSKAHNSSDIASVQQNGHKDPTLKEQEAGLQKISINPLSENEPIPIYDNIYLNTNKGSLLSIADTLSNTGMLSNKQLAKVQDFANKLEADNTTTEAALSEYHLYFSSQIEFITELTEIAKRLVDIPSKPNRQASLQVELNIMNHFLLNNPNKCCVPILCNHSVSGKHDTIVRIPAEEAVVLNSAERAPYLVLFEVLRSKNCDTTINCKTRTKSLPLAPQSIKSPSADIDSAKITIDSSHSSELPQGDSDVPNPIQINADCPDFADSSLQALDKKYDNQIIQKTQSLPSNNSAVPHKTTEFINGDHQMPPISMEELEERMKTASVLLSQLNKHQKYLKSSKTTYSQTKNKPRSTIASHWSKNIYKLASITAPSKYNKPTYAPVRTLSQTENAETTNQTARISFSTSCSDRDSLSPDKIVAQNNVSVENSTTTLKSQPSNGITQGKSIFQFFEKMTEKNKITFNADHHANLIEQRVNSKAGLTTKGSKEMAHMHNQQKIAENVDPNIQIRLNLMQELMMLQEIKSQYYSSRDDKNGISQHDIKIVMRSSIEHVQQHNSSDMDTELESEINGRVDNGDEESTDKSGVVLGEDWDSKKDRIRKGSPFGHHENWDLVSVIIKEGTDLRQEKFALQLIYELDQLLRVEGITEDIIFLQHYNIMVTGQSSGIIETVANSISLHSLKKLNKNMPLYDHFIKTYGTTDTEPFKEAQANFMSSLVGYSLVCYFLQLKDRHNGNILLDKEGHLIHIDFGFMFNNSPGAIGFETAPFKLTSEYVDLLTCNRGITSSEFAEFKRRLKMGFKAIRKHSEHFISLIKMMAKNSNLPCLTNPGTPVTTSGDTGVSADTGSRTAVDYRRETTAYNNNTENKADAKSTNGISKESELGKGRIDEENDYLNSANAKTAGAVLAALSDRFILNLSESQLDDHVEKLVLFSYNNVNTILYDNFQYYSNGIL</sequence>
<dbReference type="Gene3D" id="3.30.1010.10">
    <property type="entry name" value="Phosphatidylinositol 3-kinase Catalytic Subunit, Chain A, domain 4"/>
    <property type="match status" value="1"/>
</dbReference>
<feature type="compositionally biased region" description="Polar residues" evidence="5">
    <location>
        <begin position="216"/>
        <end position="232"/>
    </location>
</feature>
<evidence type="ECO:0000256" key="1">
    <source>
        <dbReference type="ARBA" id="ARBA00001686"/>
    </source>
</evidence>
<keyword evidence="4" id="KW-0418">Kinase</keyword>
<keyword evidence="9" id="KW-1185">Reference proteome</keyword>
<feature type="compositionally biased region" description="Polar residues" evidence="5">
    <location>
        <begin position="604"/>
        <end position="622"/>
    </location>
</feature>
<dbReference type="GO" id="GO:0004430">
    <property type="term" value="F:1-phosphatidylinositol 4-kinase activity"/>
    <property type="evidence" value="ECO:0007669"/>
    <property type="project" value="UniProtKB-EC"/>
</dbReference>